<name>A0A4Y2JM67_ARAVE</name>
<reference evidence="1 2" key="1">
    <citation type="journal article" date="2019" name="Sci. Rep.">
        <title>Orb-weaving spider Araneus ventricosus genome elucidates the spidroin gene catalogue.</title>
        <authorList>
            <person name="Kono N."/>
            <person name="Nakamura H."/>
            <person name="Ohtoshi R."/>
            <person name="Moran D.A.P."/>
            <person name="Shinohara A."/>
            <person name="Yoshida Y."/>
            <person name="Fujiwara M."/>
            <person name="Mori M."/>
            <person name="Tomita M."/>
            <person name="Arakawa K."/>
        </authorList>
    </citation>
    <scope>NUCLEOTIDE SEQUENCE [LARGE SCALE GENOMIC DNA]</scope>
</reference>
<organism evidence="1 2">
    <name type="scientific">Araneus ventricosus</name>
    <name type="common">Orbweaver spider</name>
    <name type="synonym">Epeira ventricosa</name>
    <dbReference type="NCBI Taxonomy" id="182803"/>
    <lineage>
        <taxon>Eukaryota</taxon>
        <taxon>Metazoa</taxon>
        <taxon>Ecdysozoa</taxon>
        <taxon>Arthropoda</taxon>
        <taxon>Chelicerata</taxon>
        <taxon>Arachnida</taxon>
        <taxon>Araneae</taxon>
        <taxon>Araneomorphae</taxon>
        <taxon>Entelegynae</taxon>
        <taxon>Araneoidea</taxon>
        <taxon>Araneidae</taxon>
        <taxon>Araneus</taxon>
    </lineage>
</organism>
<proteinExistence type="predicted"/>
<dbReference type="AlphaFoldDB" id="A0A4Y2JM67"/>
<evidence type="ECO:0000313" key="2">
    <source>
        <dbReference type="Proteomes" id="UP000499080"/>
    </source>
</evidence>
<protein>
    <submittedName>
        <fullName evidence="1">Uncharacterized protein</fullName>
    </submittedName>
</protein>
<dbReference type="EMBL" id="BGPR01003675">
    <property type="protein sequence ID" value="GBM91130.1"/>
    <property type="molecule type" value="Genomic_DNA"/>
</dbReference>
<evidence type="ECO:0000313" key="1">
    <source>
        <dbReference type="EMBL" id="GBM91130.1"/>
    </source>
</evidence>
<keyword evidence="2" id="KW-1185">Reference proteome</keyword>
<comment type="caution">
    <text evidence="1">The sequence shown here is derived from an EMBL/GenBank/DDBJ whole genome shotgun (WGS) entry which is preliminary data.</text>
</comment>
<dbReference type="Proteomes" id="UP000499080">
    <property type="component" value="Unassembled WGS sequence"/>
</dbReference>
<gene>
    <name evidence="1" type="ORF">AVEN_229177_1</name>
</gene>
<sequence>MFPLSETSKSSYHLFKAIPVTLGFLPFKVIVLGSHTAPETVPRLFIGLMERGYWKRLQLVGYGLFNVRYCPKITSFEVRFHTWEEEKVTSNHVGCVKGL</sequence>
<accession>A0A4Y2JM67</accession>